<sequence>MTKKNEKLPSPAGGRGVGGEGATLRQRAKQLRSSQTPAEELLWLYLRAHRFMGLKFKRQKPIGHYIVDFVCHSPKIIIEIDGGQHVEQEEYDQRRALVLKQKGFTVLRFWNNEVLKETEPVLEKIR</sequence>
<dbReference type="GO" id="GO:0004519">
    <property type="term" value="F:endonuclease activity"/>
    <property type="evidence" value="ECO:0007669"/>
    <property type="project" value="UniProtKB-KW"/>
</dbReference>
<organism evidence="3 4">
    <name type="scientific">Thiohalophilus thiocyanatoxydans</name>
    <dbReference type="NCBI Taxonomy" id="381308"/>
    <lineage>
        <taxon>Bacteria</taxon>
        <taxon>Pseudomonadati</taxon>
        <taxon>Pseudomonadota</taxon>
        <taxon>Gammaproteobacteria</taxon>
        <taxon>Thiohalomonadales</taxon>
        <taxon>Thiohalophilaceae</taxon>
        <taxon>Thiohalophilus</taxon>
    </lineage>
</organism>
<dbReference type="RefSeq" id="WP_134080569.1">
    <property type="nucleotide sequence ID" value="NZ_SOQX01000001.1"/>
</dbReference>
<dbReference type="PANTHER" id="PTHR38590:SF1">
    <property type="entry name" value="BLL0828 PROTEIN"/>
    <property type="match status" value="1"/>
</dbReference>
<protein>
    <submittedName>
        <fullName evidence="3">Very-short-patch-repair endonuclease</fullName>
    </submittedName>
</protein>
<proteinExistence type="predicted"/>
<keyword evidence="3" id="KW-0255">Endonuclease</keyword>
<keyword evidence="4" id="KW-1185">Reference proteome</keyword>
<keyword evidence="3" id="KW-0378">Hydrolase</keyword>
<dbReference type="InterPro" id="IPR011335">
    <property type="entry name" value="Restrct_endonuc-II-like"/>
</dbReference>
<accession>A0A4R8J1F8</accession>
<dbReference type="Pfam" id="PF04480">
    <property type="entry name" value="DUF559"/>
    <property type="match status" value="1"/>
</dbReference>
<dbReference type="OrthoDB" id="9798754at2"/>
<dbReference type="PANTHER" id="PTHR38590">
    <property type="entry name" value="BLL0828 PROTEIN"/>
    <property type="match status" value="1"/>
</dbReference>
<dbReference type="Proteomes" id="UP000294914">
    <property type="component" value="Unassembled WGS sequence"/>
</dbReference>
<dbReference type="InterPro" id="IPR007569">
    <property type="entry name" value="DUF559"/>
</dbReference>
<dbReference type="EMBL" id="SOQX01000001">
    <property type="protein sequence ID" value="TDY04009.1"/>
    <property type="molecule type" value="Genomic_DNA"/>
</dbReference>
<dbReference type="AlphaFoldDB" id="A0A4R8J1F8"/>
<gene>
    <name evidence="3" type="ORF">EDC23_0380</name>
</gene>
<keyword evidence="3" id="KW-0540">Nuclease</keyword>
<dbReference type="CDD" id="cd01038">
    <property type="entry name" value="Endonuclease_DUF559"/>
    <property type="match status" value="1"/>
</dbReference>
<evidence type="ECO:0000313" key="3">
    <source>
        <dbReference type="EMBL" id="TDY04009.1"/>
    </source>
</evidence>
<feature type="region of interest" description="Disordered" evidence="1">
    <location>
        <begin position="1"/>
        <end position="34"/>
    </location>
</feature>
<name>A0A4R8J1F8_9GAMM</name>
<dbReference type="Gene3D" id="3.40.960.10">
    <property type="entry name" value="VSR Endonuclease"/>
    <property type="match status" value="1"/>
</dbReference>
<evidence type="ECO:0000256" key="1">
    <source>
        <dbReference type="SAM" id="MobiDB-lite"/>
    </source>
</evidence>
<dbReference type="InterPro" id="IPR047216">
    <property type="entry name" value="Endonuclease_DUF559_bact"/>
</dbReference>
<feature type="domain" description="DUF559" evidence="2">
    <location>
        <begin position="24"/>
        <end position="125"/>
    </location>
</feature>
<dbReference type="SUPFAM" id="SSF52980">
    <property type="entry name" value="Restriction endonuclease-like"/>
    <property type="match status" value="1"/>
</dbReference>
<evidence type="ECO:0000313" key="4">
    <source>
        <dbReference type="Proteomes" id="UP000294914"/>
    </source>
</evidence>
<comment type="caution">
    <text evidence="3">The sequence shown here is derived from an EMBL/GenBank/DDBJ whole genome shotgun (WGS) entry which is preliminary data.</text>
</comment>
<reference evidence="3 4" key="1">
    <citation type="submission" date="2019-03" db="EMBL/GenBank/DDBJ databases">
        <title>Genomic Encyclopedia of Type Strains, Phase IV (KMG-IV): sequencing the most valuable type-strain genomes for metagenomic binning, comparative biology and taxonomic classification.</title>
        <authorList>
            <person name="Goeker M."/>
        </authorList>
    </citation>
    <scope>NUCLEOTIDE SEQUENCE [LARGE SCALE GENOMIC DNA]</scope>
    <source>
        <strain evidence="3 4">DSM 16326</strain>
    </source>
</reference>
<evidence type="ECO:0000259" key="2">
    <source>
        <dbReference type="Pfam" id="PF04480"/>
    </source>
</evidence>